<gene>
    <name evidence="5" type="ORF">SAMN06265348_12328</name>
</gene>
<dbReference type="EMBL" id="FXTN01000023">
    <property type="protein sequence ID" value="SMO99552.1"/>
    <property type="molecule type" value="Genomic_DNA"/>
</dbReference>
<dbReference type="AlphaFoldDB" id="A0A521FTX6"/>
<organism evidence="5 6">
    <name type="scientific">Pedobacter westerhofensis</name>
    <dbReference type="NCBI Taxonomy" id="425512"/>
    <lineage>
        <taxon>Bacteria</taxon>
        <taxon>Pseudomonadati</taxon>
        <taxon>Bacteroidota</taxon>
        <taxon>Sphingobacteriia</taxon>
        <taxon>Sphingobacteriales</taxon>
        <taxon>Sphingobacteriaceae</taxon>
        <taxon>Pedobacter</taxon>
    </lineage>
</organism>
<dbReference type="PANTHER" id="PTHR30349:SF64">
    <property type="entry name" value="PROPHAGE INTEGRASE INTD-RELATED"/>
    <property type="match status" value="1"/>
</dbReference>
<dbReference type="RefSeq" id="WP_142531338.1">
    <property type="nucleotide sequence ID" value="NZ_CBCSJO010000021.1"/>
</dbReference>
<dbReference type="Pfam" id="PF00589">
    <property type="entry name" value="Phage_integrase"/>
    <property type="match status" value="1"/>
</dbReference>
<proteinExistence type="inferred from homology"/>
<dbReference type="Gene3D" id="1.10.443.10">
    <property type="entry name" value="Intergrase catalytic core"/>
    <property type="match status" value="1"/>
</dbReference>
<dbReference type="GO" id="GO:0006310">
    <property type="term" value="P:DNA recombination"/>
    <property type="evidence" value="ECO:0007669"/>
    <property type="project" value="UniProtKB-KW"/>
</dbReference>
<evidence type="ECO:0000259" key="4">
    <source>
        <dbReference type="PROSITE" id="PS51898"/>
    </source>
</evidence>
<evidence type="ECO:0000256" key="2">
    <source>
        <dbReference type="ARBA" id="ARBA00023125"/>
    </source>
</evidence>
<keyword evidence="6" id="KW-1185">Reference proteome</keyword>
<evidence type="ECO:0000256" key="3">
    <source>
        <dbReference type="ARBA" id="ARBA00023172"/>
    </source>
</evidence>
<evidence type="ECO:0000256" key="1">
    <source>
        <dbReference type="ARBA" id="ARBA00008857"/>
    </source>
</evidence>
<dbReference type="InterPro" id="IPR035386">
    <property type="entry name" value="Arm-DNA-bind_5"/>
</dbReference>
<evidence type="ECO:0000313" key="5">
    <source>
        <dbReference type="EMBL" id="SMO99552.1"/>
    </source>
</evidence>
<dbReference type="Proteomes" id="UP000320300">
    <property type="component" value="Unassembled WGS sequence"/>
</dbReference>
<evidence type="ECO:0000313" key="6">
    <source>
        <dbReference type="Proteomes" id="UP000320300"/>
    </source>
</evidence>
<reference evidence="5 6" key="1">
    <citation type="submission" date="2017-05" db="EMBL/GenBank/DDBJ databases">
        <authorList>
            <person name="Varghese N."/>
            <person name="Submissions S."/>
        </authorList>
    </citation>
    <scope>NUCLEOTIDE SEQUENCE [LARGE SCALE GENOMIC DNA]</scope>
    <source>
        <strain evidence="5 6">DSM 19036</strain>
    </source>
</reference>
<dbReference type="Gene3D" id="1.10.150.130">
    <property type="match status" value="1"/>
</dbReference>
<feature type="domain" description="Tyr recombinase" evidence="4">
    <location>
        <begin position="221"/>
        <end position="396"/>
    </location>
</feature>
<dbReference type="InterPro" id="IPR013762">
    <property type="entry name" value="Integrase-like_cat_sf"/>
</dbReference>
<dbReference type="PROSITE" id="PS51898">
    <property type="entry name" value="TYR_RECOMBINASE"/>
    <property type="match status" value="1"/>
</dbReference>
<protein>
    <submittedName>
        <fullName evidence="5">Site-specific recombinase XerD</fullName>
    </submittedName>
</protein>
<dbReference type="OrthoDB" id="892893at2"/>
<dbReference type="InterPro" id="IPR002104">
    <property type="entry name" value="Integrase_catalytic"/>
</dbReference>
<dbReference type="InterPro" id="IPR010998">
    <property type="entry name" value="Integrase_recombinase_N"/>
</dbReference>
<keyword evidence="3" id="KW-0233">DNA recombination</keyword>
<name>A0A521FTX6_9SPHI</name>
<dbReference type="Pfam" id="PF13102">
    <property type="entry name" value="Phage_int_SAM_5"/>
    <property type="match status" value="1"/>
</dbReference>
<sequence>MDSNLKTLFYLKKPKNYVSGEMPIYYRITLNLVPAELSTGISCIPSHWNKKTERIKESHLDSVRDNMVLSQLELKAKDNYRYISEMEPHRIISAKDIKDILLGKQIKRIMLLDVFREHNEKVKGLVGQDFAAGTLQRYETSLKHTAHFIKKKYKTTDIAINQVNHVFISEYDFYLRSVRGCSNNTTVKYIKNFKKIILICLANGYIVTNPFLNYKPKIKPVNRLALTLDELCLLENKTFSIDRLEAVKDTFLFCCYTGLAYADVSSLKPANILKGIDGEIWLHTFRQKTLTATKVPLLDKALKLVAKYKGHPKCAQQIFPLISNQKINAYIKEIADLCGIQKDLTFHIARHTFATTITLSNGVPIDTVSKMLGHTNIRTTQLYAKTLEQKISTDMAILRTKLQQ</sequence>
<dbReference type="SUPFAM" id="SSF56349">
    <property type="entry name" value="DNA breaking-rejoining enzymes"/>
    <property type="match status" value="1"/>
</dbReference>
<dbReference type="GO" id="GO:0003677">
    <property type="term" value="F:DNA binding"/>
    <property type="evidence" value="ECO:0007669"/>
    <property type="project" value="UniProtKB-KW"/>
</dbReference>
<dbReference type="CDD" id="cd01185">
    <property type="entry name" value="INTN1_C_like"/>
    <property type="match status" value="1"/>
</dbReference>
<keyword evidence="2" id="KW-0238">DNA-binding</keyword>
<dbReference type="PANTHER" id="PTHR30349">
    <property type="entry name" value="PHAGE INTEGRASE-RELATED"/>
    <property type="match status" value="1"/>
</dbReference>
<dbReference type="InterPro" id="IPR050090">
    <property type="entry name" value="Tyrosine_recombinase_XerCD"/>
</dbReference>
<dbReference type="InterPro" id="IPR025269">
    <property type="entry name" value="SAM-like_dom"/>
</dbReference>
<comment type="similarity">
    <text evidence="1">Belongs to the 'phage' integrase family.</text>
</comment>
<dbReference type="Pfam" id="PF17293">
    <property type="entry name" value="Arm-DNA-bind_5"/>
    <property type="match status" value="1"/>
</dbReference>
<dbReference type="InterPro" id="IPR011010">
    <property type="entry name" value="DNA_brk_join_enz"/>
</dbReference>
<accession>A0A521FTX6</accession>
<dbReference type="GO" id="GO:0015074">
    <property type="term" value="P:DNA integration"/>
    <property type="evidence" value="ECO:0007669"/>
    <property type="project" value="InterPro"/>
</dbReference>